<dbReference type="Gene3D" id="1.10.357.10">
    <property type="entry name" value="Tetracycline Repressor, domain 2"/>
    <property type="match status" value="1"/>
</dbReference>
<dbReference type="PROSITE" id="PS50977">
    <property type="entry name" value="HTH_TETR_2"/>
    <property type="match status" value="1"/>
</dbReference>
<organism evidence="4 5">
    <name type="scientific">Streptoalloteichus tenebrarius (strain ATCC 17920 / DSM 40477 / JCM 4838 / CBS 697.72 / NBRC 16177 / NCIMB 11028 / NRRL B-12390 / A12253. 1 / ISP 5477)</name>
    <name type="common">Streptomyces tenebrarius</name>
    <dbReference type="NCBI Taxonomy" id="1933"/>
    <lineage>
        <taxon>Bacteria</taxon>
        <taxon>Bacillati</taxon>
        <taxon>Actinomycetota</taxon>
        <taxon>Actinomycetes</taxon>
        <taxon>Pseudonocardiales</taxon>
        <taxon>Pseudonocardiaceae</taxon>
        <taxon>Streptoalloteichus</taxon>
    </lineage>
</organism>
<dbReference type="EMBL" id="JAMTCP010000002">
    <property type="protein sequence ID" value="MCP2256892.1"/>
    <property type="molecule type" value="Genomic_DNA"/>
</dbReference>
<dbReference type="InterPro" id="IPR001647">
    <property type="entry name" value="HTH_TetR"/>
</dbReference>
<proteinExistence type="predicted"/>
<dbReference type="PRINTS" id="PR00455">
    <property type="entry name" value="HTHTETR"/>
</dbReference>
<dbReference type="Pfam" id="PF00440">
    <property type="entry name" value="TetR_N"/>
    <property type="match status" value="1"/>
</dbReference>
<dbReference type="InterPro" id="IPR050109">
    <property type="entry name" value="HTH-type_TetR-like_transc_reg"/>
</dbReference>
<feature type="domain" description="HTH tetR-type" evidence="3">
    <location>
        <begin position="11"/>
        <end position="71"/>
    </location>
</feature>
<evidence type="ECO:0000313" key="4">
    <source>
        <dbReference type="EMBL" id="MCP2256892.1"/>
    </source>
</evidence>
<sequence length="214" mass="23417">MPTDVWRNLAPAKRERVLAAASAEFGRVGFSRGSLNTIAREADVAKGSLFQYFDNKLDLFATVGDEAARRVRAAMAPRLRELSASLPTLAEALVEALVEWVRWFAAHPVERGVVTATNLEMDGEVRRAVRGVAHRHYLEVLRPWVARAAAEGQLAPHADEDAVLAWLLLLVPHLAMAPFVPELDPVLGLHGADEETVRAAVRRMVAVLLPPPGM</sequence>
<name>A0ABT1HN00_STRSD</name>
<gene>
    <name evidence="4" type="ORF">LX15_000575</name>
</gene>
<dbReference type="SUPFAM" id="SSF46689">
    <property type="entry name" value="Homeodomain-like"/>
    <property type="match status" value="1"/>
</dbReference>
<feature type="DNA-binding region" description="H-T-H motif" evidence="2">
    <location>
        <begin position="34"/>
        <end position="53"/>
    </location>
</feature>
<keyword evidence="1 2" id="KW-0238">DNA-binding</keyword>
<evidence type="ECO:0000259" key="3">
    <source>
        <dbReference type="PROSITE" id="PS50977"/>
    </source>
</evidence>
<dbReference type="Proteomes" id="UP001205311">
    <property type="component" value="Unassembled WGS sequence"/>
</dbReference>
<comment type="caution">
    <text evidence="4">The sequence shown here is derived from an EMBL/GenBank/DDBJ whole genome shotgun (WGS) entry which is preliminary data.</text>
</comment>
<dbReference type="InterPro" id="IPR036271">
    <property type="entry name" value="Tet_transcr_reg_TetR-rel_C_sf"/>
</dbReference>
<dbReference type="InterPro" id="IPR009057">
    <property type="entry name" value="Homeodomain-like_sf"/>
</dbReference>
<dbReference type="PANTHER" id="PTHR30055:SF226">
    <property type="entry name" value="HTH-TYPE TRANSCRIPTIONAL REGULATOR PKSA"/>
    <property type="match status" value="1"/>
</dbReference>
<dbReference type="PROSITE" id="PS01081">
    <property type="entry name" value="HTH_TETR_1"/>
    <property type="match status" value="1"/>
</dbReference>
<keyword evidence="5" id="KW-1185">Reference proteome</keyword>
<dbReference type="InterPro" id="IPR023772">
    <property type="entry name" value="DNA-bd_HTH_TetR-type_CS"/>
</dbReference>
<dbReference type="PANTHER" id="PTHR30055">
    <property type="entry name" value="HTH-TYPE TRANSCRIPTIONAL REGULATOR RUTR"/>
    <property type="match status" value="1"/>
</dbReference>
<protein>
    <submittedName>
        <fullName evidence="4">Transcriptional regulator, TetR family</fullName>
    </submittedName>
</protein>
<accession>A0ABT1HN00</accession>
<evidence type="ECO:0000313" key="5">
    <source>
        <dbReference type="Proteomes" id="UP001205311"/>
    </source>
</evidence>
<evidence type="ECO:0000256" key="2">
    <source>
        <dbReference type="PROSITE-ProRule" id="PRU00335"/>
    </source>
</evidence>
<dbReference type="RefSeq" id="WP_253667861.1">
    <property type="nucleotide sequence ID" value="NZ_JAMTCP010000002.1"/>
</dbReference>
<reference evidence="4 5" key="1">
    <citation type="submission" date="2022-06" db="EMBL/GenBank/DDBJ databases">
        <title>Genomic Encyclopedia of Archaeal and Bacterial Type Strains, Phase II (KMG-II): from individual species to whole genera.</title>
        <authorList>
            <person name="Goeker M."/>
        </authorList>
    </citation>
    <scope>NUCLEOTIDE SEQUENCE [LARGE SCALE GENOMIC DNA]</scope>
    <source>
        <strain evidence="4 5">DSM 40477</strain>
    </source>
</reference>
<dbReference type="SUPFAM" id="SSF48498">
    <property type="entry name" value="Tetracyclin repressor-like, C-terminal domain"/>
    <property type="match status" value="1"/>
</dbReference>
<evidence type="ECO:0000256" key="1">
    <source>
        <dbReference type="ARBA" id="ARBA00023125"/>
    </source>
</evidence>